<gene>
    <name evidence="8" type="ORF">LX32DRAFT_645385</name>
</gene>
<dbReference type="PANTHER" id="PTHR22602">
    <property type="entry name" value="TRANSFERASE CAF17, MITOCHONDRIAL-RELATED"/>
    <property type="match status" value="1"/>
</dbReference>
<evidence type="ECO:0000256" key="7">
    <source>
        <dbReference type="SAM" id="SignalP"/>
    </source>
</evidence>
<keyword evidence="9" id="KW-1185">Reference proteome</keyword>
<accession>A0AAD9LVY8</accession>
<dbReference type="InterPro" id="IPR017703">
    <property type="entry name" value="YgfZ/GCV_T_CS"/>
</dbReference>
<feature type="chain" id="PRO_5042053762" description="Iron-sulfur cluster assembly factor IBA57 homolog, mitochondrial" evidence="7">
    <location>
        <begin position="22"/>
        <end position="446"/>
    </location>
</feature>
<reference evidence="8" key="1">
    <citation type="submission" date="2021-06" db="EMBL/GenBank/DDBJ databases">
        <title>Comparative genomics, transcriptomics and evolutionary studies reveal genomic signatures of adaptation to plant cell wall in hemibiotrophic fungi.</title>
        <authorList>
            <consortium name="DOE Joint Genome Institute"/>
            <person name="Baroncelli R."/>
            <person name="Diaz J.F."/>
            <person name="Benocci T."/>
            <person name="Peng M."/>
            <person name="Battaglia E."/>
            <person name="Haridas S."/>
            <person name="Andreopoulos W."/>
            <person name="Labutti K."/>
            <person name="Pangilinan J."/>
            <person name="Floch G.L."/>
            <person name="Makela M.R."/>
            <person name="Henrissat B."/>
            <person name="Grigoriev I.V."/>
            <person name="Crouch J.A."/>
            <person name="De Vries R.P."/>
            <person name="Sukno S.A."/>
            <person name="Thon M.R."/>
        </authorList>
    </citation>
    <scope>NUCLEOTIDE SEQUENCE</scope>
    <source>
        <strain evidence="8">MAFF235873</strain>
    </source>
</reference>
<keyword evidence="3" id="KW-0496">Mitochondrion</keyword>
<dbReference type="InterPro" id="IPR027266">
    <property type="entry name" value="TrmE/GcvT-like"/>
</dbReference>
<dbReference type="InterPro" id="IPR045179">
    <property type="entry name" value="YgfZ/GcvT"/>
</dbReference>
<sequence length="446" mass="49089">MPHTQLGPLFFFLLSSHLVASRSRTLSGVVLKKATPKRPTMNGITRNAALAARKQQQQSAASFICRSCRQQRQRRHYSSNITPPPPAPPPAGYAALPSRRLISVAGPDAAKFLQGVITRDIASKEARARQTGFYAAFLNATGRVLHDVFIYPDLAGLGGGVAAESEQAGTRFLIEVDTNEAERLAKHIKRYKLRAKLSVRLLATDEATVWHAWDDGGRPITTDPALLSTVTRDPRTPGLGYRLVHRGDTPPPLDLDATTEDGYTIRRYMQGVAEGQDEIIREHALPQESNMDYMNGIDYHKGCYVGQELTIRTKHRGVVRKRVLPCMIYDVDRAAPRTLQYRPEQDANHGPEGLPAETIPRETSIGRSGKRGRSAGKWLKGIGNVGLGLCRLEIMTDVVLPGETAASTFDPADEFLLQWGEEDKGNAVKIKAFVPEWLRSGLASAQ</sequence>
<evidence type="ECO:0000313" key="8">
    <source>
        <dbReference type="EMBL" id="KAK2022617.1"/>
    </source>
</evidence>
<keyword evidence="7" id="KW-0732">Signal</keyword>
<evidence type="ECO:0000256" key="3">
    <source>
        <dbReference type="ARBA" id="ARBA00023128"/>
    </source>
</evidence>
<organism evidence="8 9">
    <name type="scientific">Colletotrichum zoysiae</name>
    <dbReference type="NCBI Taxonomy" id="1216348"/>
    <lineage>
        <taxon>Eukaryota</taxon>
        <taxon>Fungi</taxon>
        <taxon>Dikarya</taxon>
        <taxon>Ascomycota</taxon>
        <taxon>Pezizomycotina</taxon>
        <taxon>Sordariomycetes</taxon>
        <taxon>Hypocreomycetidae</taxon>
        <taxon>Glomerellales</taxon>
        <taxon>Glomerellaceae</taxon>
        <taxon>Colletotrichum</taxon>
        <taxon>Colletotrichum graminicola species complex</taxon>
    </lineage>
</organism>
<evidence type="ECO:0000256" key="4">
    <source>
        <dbReference type="ARBA" id="ARBA00093447"/>
    </source>
</evidence>
<evidence type="ECO:0000256" key="5">
    <source>
        <dbReference type="ARBA" id="ARBA00093637"/>
    </source>
</evidence>
<dbReference type="Proteomes" id="UP001232148">
    <property type="component" value="Unassembled WGS sequence"/>
</dbReference>
<comment type="caution">
    <text evidence="8">The sequence shown here is derived from an EMBL/GenBank/DDBJ whole genome shotgun (WGS) entry which is preliminary data.</text>
</comment>
<dbReference type="AlphaFoldDB" id="A0AAD9LVY8"/>
<comment type="similarity">
    <text evidence="4">Belongs to the GcvT family. CAF17/IBA57 subfamily.</text>
</comment>
<feature type="region of interest" description="Disordered" evidence="6">
    <location>
        <begin position="343"/>
        <end position="374"/>
    </location>
</feature>
<dbReference type="NCBIfam" id="TIGR03317">
    <property type="entry name" value="ygfZ_signature"/>
    <property type="match status" value="1"/>
</dbReference>
<dbReference type="EMBL" id="MU843035">
    <property type="protein sequence ID" value="KAK2022617.1"/>
    <property type="molecule type" value="Genomic_DNA"/>
</dbReference>
<evidence type="ECO:0000256" key="2">
    <source>
        <dbReference type="ARBA" id="ARBA00022946"/>
    </source>
</evidence>
<evidence type="ECO:0000256" key="6">
    <source>
        <dbReference type="SAM" id="MobiDB-lite"/>
    </source>
</evidence>
<evidence type="ECO:0000256" key="1">
    <source>
        <dbReference type="ARBA" id="ARBA00004305"/>
    </source>
</evidence>
<name>A0AAD9LVY8_9PEZI</name>
<protein>
    <recommendedName>
        <fullName evidence="5">Iron-sulfur cluster assembly factor IBA57 homolog, mitochondrial</fullName>
    </recommendedName>
</protein>
<feature type="signal peptide" evidence="7">
    <location>
        <begin position="1"/>
        <end position="21"/>
    </location>
</feature>
<evidence type="ECO:0000313" key="9">
    <source>
        <dbReference type="Proteomes" id="UP001232148"/>
    </source>
</evidence>
<comment type="subcellular location">
    <subcellularLocation>
        <location evidence="1">Mitochondrion matrix</location>
    </subcellularLocation>
</comment>
<dbReference type="Gene3D" id="2.40.30.160">
    <property type="match status" value="1"/>
</dbReference>
<keyword evidence="2" id="KW-0809">Transit peptide</keyword>
<proteinExistence type="inferred from homology"/>
<dbReference type="SUPFAM" id="SSF103025">
    <property type="entry name" value="Folate-binding domain"/>
    <property type="match status" value="1"/>
</dbReference>
<dbReference type="Gene3D" id="3.30.1360.120">
    <property type="entry name" value="Probable tRNA modification gtpase trme, domain 1"/>
    <property type="match status" value="1"/>
</dbReference>
<dbReference type="GO" id="GO:0016226">
    <property type="term" value="P:iron-sulfur cluster assembly"/>
    <property type="evidence" value="ECO:0007669"/>
    <property type="project" value="TreeGrafter"/>
</dbReference>
<dbReference type="PANTHER" id="PTHR22602:SF0">
    <property type="entry name" value="TRANSFERASE CAF17, MITOCHONDRIAL-RELATED"/>
    <property type="match status" value="1"/>
</dbReference>
<dbReference type="GO" id="GO:0005759">
    <property type="term" value="C:mitochondrial matrix"/>
    <property type="evidence" value="ECO:0007669"/>
    <property type="project" value="UniProtKB-SubCell"/>
</dbReference>